<sequence>MPAVTVKGMSCNHCRQAVTEALQAIPGVTDVTVDLATGEAAWKETQPVDVAEVKKAIVKLGFEVQ</sequence>
<dbReference type="SUPFAM" id="SSF55008">
    <property type="entry name" value="HMA, heavy metal-associated domain"/>
    <property type="match status" value="1"/>
</dbReference>
<evidence type="ECO:0000259" key="2">
    <source>
        <dbReference type="PROSITE" id="PS50846"/>
    </source>
</evidence>
<reference evidence="3" key="2">
    <citation type="submission" date="2021-04" db="EMBL/GenBank/DDBJ databases">
        <authorList>
            <person name="Gilroy R."/>
        </authorList>
    </citation>
    <scope>NUCLEOTIDE SEQUENCE</scope>
    <source>
        <strain evidence="3">ChiSxjej5B17-1746</strain>
    </source>
</reference>
<comment type="caution">
    <text evidence="3">The sequence shown here is derived from an EMBL/GenBank/DDBJ whole genome shotgun (WGS) entry which is preliminary data.</text>
</comment>
<proteinExistence type="predicted"/>
<dbReference type="CDD" id="cd00371">
    <property type="entry name" value="HMA"/>
    <property type="match status" value="1"/>
</dbReference>
<evidence type="ECO:0000313" key="3">
    <source>
        <dbReference type="EMBL" id="HIW79667.1"/>
    </source>
</evidence>
<accession>A0A9D1R279</accession>
<reference evidence="3" key="1">
    <citation type="journal article" date="2021" name="PeerJ">
        <title>Extensive microbial diversity within the chicken gut microbiome revealed by metagenomics and culture.</title>
        <authorList>
            <person name="Gilroy R."/>
            <person name="Ravi A."/>
            <person name="Getino M."/>
            <person name="Pursley I."/>
            <person name="Horton D.L."/>
            <person name="Alikhan N.F."/>
            <person name="Baker D."/>
            <person name="Gharbi K."/>
            <person name="Hall N."/>
            <person name="Watson M."/>
            <person name="Adriaenssens E.M."/>
            <person name="Foster-Nyarko E."/>
            <person name="Jarju S."/>
            <person name="Secka A."/>
            <person name="Antonio M."/>
            <person name="Oren A."/>
            <person name="Chaudhuri R.R."/>
            <person name="La Ragione R."/>
            <person name="Hildebrand F."/>
            <person name="Pallen M.J."/>
        </authorList>
    </citation>
    <scope>NUCLEOTIDE SEQUENCE</scope>
    <source>
        <strain evidence="3">ChiSxjej5B17-1746</strain>
    </source>
</reference>
<dbReference type="InterPro" id="IPR017969">
    <property type="entry name" value="Heavy-metal-associated_CS"/>
</dbReference>
<dbReference type="InterPro" id="IPR036163">
    <property type="entry name" value="HMA_dom_sf"/>
</dbReference>
<dbReference type="Proteomes" id="UP000824264">
    <property type="component" value="Unassembled WGS sequence"/>
</dbReference>
<dbReference type="Gene3D" id="3.30.70.100">
    <property type="match status" value="1"/>
</dbReference>
<dbReference type="PROSITE" id="PS50846">
    <property type="entry name" value="HMA_2"/>
    <property type="match status" value="1"/>
</dbReference>
<dbReference type="Pfam" id="PF00403">
    <property type="entry name" value="HMA"/>
    <property type="match status" value="1"/>
</dbReference>
<protein>
    <submittedName>
        <fullName evidence="3">Cation transporter</fullName>
    </submittedName>
</protein>
<name>A0A9D1R279_9BACT</name>
<dbReference type="EMBL" id="DXGI01000410">
    <property type="protein sequence ID" value="HIW79667.1"/>
    <property type="molecule type" value="Genomic_DNA"/>
</dbReference>
<dbReference type="PROSITE" id="PS01047">
    <property type="entry name" value="HMA_1"/>
    <property type="match status" value="1"/>
</dbReference>
<evidence type="ECO:0000313" key="4">
    <source>
        <dbReference type="Proteomes" id="UP000824264"/>
    </source>
</evidence>
<dbReference type="GO" id="GO:0046872">
    <property type="term" value="F:metal ion binding"/>
    <property type="evidence" value="ECO:0007669"/>
    <property type="project" value="UniProtKB-KW"/>
</dbReference>
<feature type="domain" description="HMA" evidence="2">
    <location>
        <begin position="1"/>
        <end position="65"/>
    </location>
</feature>
<keyword evidence="1" id="KW-0479">Metal-binding</keyword>
<evidence type="ECO:0000256" key="1">
    <source>
        <dbReference type="ARBA" id="ARBA00022723"/>
    </source>
</evidence>
<dbReference type="AlphaFoldDB" id="A0A9D1R279"/>
<dbReference type="InterPro" id="IPR006121">
    <property type="entry name" value="HMA_dom"/>
</dbReference>
<organism evidence="3 4">
    <name type="scientific">Candidatus Bilophila faecipullorum</name>
    <dbReference type="NCBI Taxonomy" id="2838482"/>
    <lineage>
        <taxon>Bacteria</taxon>
        <taxon>Pseudomonadati</taxon>
        <taxon>Thermodesulfobacteriota</taxon>
        <taxon>Desulfovibrionia</taxon>
        <taxon>Desulfovibrionales</taxon>
        <taxon>Desulfovibrionaceae</taxon>
        <taxon>Bilophila</taxon>
    </lineage>
</organism>
<gene>
    <name evidence="3" type="ORF">H9874_11080</name>
</gene>